<dbReference type="Gene3D" id="2.60.120.10">
    <property type="entry name" value="Jelly Rolls"/>
    <property type="match status" value="1"/>
</dbReference>
<dbReference type="Pfam" id="PF06172">
    <property type="entry name" value="Cupin_5"/>
    <property type="match status" value="1"/>
</dbReference>
<accession>A0A4Y5QZQ7</accession>
<name>A0A4Y5QZQ7_AMPIM</name>
<protein>
    <submittedName>
        <fullName evidence="4">Waterborne settlement pheromone-like protein 4</fullName>
    </submittedName>
</protein>
<reference evidence="4" key="1">
    <citation type="journal article" date="2019" name="Biofouling">
        <title>The complex barnacle perfume: identification of waterborne pheromone homologues in Balanus improvisus and their differential expression during settlement.</title>
        <authorList>
            <person name="Abramova A."/>
            <person name="Lind U."/>
            <person name="Blomberg A."/>
            <person name="Rosenblad M.A."/>
        </authorList>
    </citation>
    <scope>NUCLEOTIDE SEQUENCE</scope>
</reference>
<organism evidence="4">
    <name type="scientific">Amphibalanus improvisus</name>
    <name type="common">Bay barnacle</name>
    <name type="synonym">Balanus improvisus</name>
    <dbReference type="NCBI Taxonomy" id="1220549"/>
    <lineage>
        <taxon>Eukaryota</taxon>
        <taxon>Metazoa</taxon>
        <taxon>Ecdysozoa</taxon>
        <taxon>Arthropoda</taxon>
        <taxon>Crustacea</taxon>
        <taxon>Multicrustacea</taxon>
        <taxon>Cirripedia</taxon>
        <taxon>Thoracica</taxon>
        <taxon>Thoracicalcarea</taxon>
        <taxon>Balanomorpha</taxon>
        <taxon>Balanoidea</taxon>
        <taxon>Balanidae</taxon>
        <taxon>Amphibalaninae</taxon>
        <taxon>Amphibalanus</taxon>
    </lineage>
</organism>
<evidence type="ECO:0000256" key="2">
    <source>
        <dbReference type="SAM" id="SignalP"/>
    </source>
</evidence>
<feature type="region of interest" description="Disordered" evidence="1">
    <location>
        <begin position="211"/>
        <end position="258"/>
    </location>
</feature>
<dbReference type="InterPro" id="IPR014710">
    <property type="entry name" value="RmlC-like_jellyroll"/>
</dbReference>
<feature type="signal peptide" evidence="2">
    <location>
        <begin position="1"/>
        <end position="17"/>
    </location>
</feature>
<dbReference type="AlphaFoldDB" id="A0A4Y5QZQ7"/>
<dbReference type="SMR" id="A0A4Y5QZQ7"/>
<evidence type="ECO:0000259" key="3">
    <source>
        <dbReference type="Pfam" id="PF06172"/>
    </source>
</evidence>
<feature type="chain" id="PRO_5021433309" evidence="2">
    <location>
        <begin position="18"/>
        <end position="258"/>
    </location>
</feature>
<feature type="compositionally biased region" description="Basic and acidic residues" evidence="1">
    <location>
        <begin position="211"/>
        <end position="245"/>
    </location>
</feature>
<dbReference type="InterPro" id="IPR009327">
    <property type="entry name" value="Cupin_DUF985"/>
</dbReference>
<dbReference type="PANTHER" id="PTHR33387:SF3">
    <property type="entry name" value="DUF985 DOMAIN-CONTAINING PROTEIN"/>
    <property type="match status" value="1"/>
</dbReference>
<dbReference type="EMBL" id="MK275632">
    <property type="protein sequence ID" value="QCY50173.1"/>
    <property type="molecule type" value="mRNA"/>
</dbReference>
<feature type="compositionally biased region" description="Basic residues" evidence="1">
    <location>
        <begin position="246"/>
        <end position="258"/>
    </location>
</feature>
<dbReference type="InterPro" id="IPR011051">
    <property type="entry name" value="RmlC_Cupin_sf"/>
</dbReference>
<proteinExistence type="evidence at transcript level"/>
<dbReference type="PANTHER" id="PTHR33387">
    <property type="entry name" value="RMLC-LIKE JELLY ROLL FOLD PROTEIN"/>
    <property type="match status" value="1"/>
</dbReference>
<evidence type="ECO:0000256" key="1">
    <source>
        <dbReference type="SAM" id="MobiDB-lite"/>
    </source>
</evidence>
<feature type="domain" description="DUF985" evidence="3">
    <location>
        <begin position="76"/>
        <end position="184"/>
    </location>
</feature>
<sequence>MKLTALLLACALSAADAEQDQVPNPQQISVALGHLYRRFLHTVDPHQLELQDALDMHYSNGMMAGPPHSSTVKVMFEGEERDTFSYITSLVNPGQKSISDDGPWVKQDACDILITHHHGGPMKIHMITPTGIHKEVIVGDPLDEKDAKLIALVPKGVYFIPESLSEERANFHSYISVPAWKQSGSQHFNNHDMEEKFPDFAEMFHDLEKPGVRHRHEHDDRHSARDSHGHDDHGHDDHGHDDHRGGRWKQMMRSHRHH</sequence>
<dbReference type="InterPro" id="IPR039935">
    <property type="entry name" value="YML079W-like"/>
</dbReference>
<dbReference type="SUPFAM" id="SSF51182">
    <property type="entry name" value="RmlC-like cupins"/>
    <property type="match status" value="1"/>
</dbReference>
<evidence type="ECO:0000313" key="4">
    <source>
        <dbReference type="EMBL" id="QCY50173.1"/>
    </source>
</evidence>
<keyword evidence="2" id="KW-0732">Signal</keyword>